<proteinExistence type="predicted"/>
<reference evidence="2 3" key="1">
    <citation type="submission" date="2024-06" db="EMBL/GenBank/DDBJ databases">
        <title>Genomic Encyclopedia of Type Strains, Phase IV (KMG-IV): sequencing the most valuable type-strain genomes for metagenomic binning, comparative biology and taxonomic classification.</title>
        <authorList>
            <person name="Goeker M."/>
        </authorList>
    </citation>
    <scope>NUCLEOTIDE SEQUENCE [LARGE SCALE GENOMIC DNA]</scope>
    <source>
        <strain evidence="2 3">DSM 100022</strain>
    </source>
</reference>
<sequence length="63" mass="7093">MALELPRELAVRFTDTEHNFVSEASVYRLFRLTSRCATPSLQSDPEFPNSTHSDATLPGRLRG</sequence>
<dbReference type="Proteomes" id="UP001549204">
    <property type="component" value="Unassembled WGS sequence"/>
</dbReference>
<gene>
    <name evidence="2" type="ORF">ABID19_003169</name>
</gene>
<evidence type="ECO:0000256" key="1">
    <source>
        <dbReference type="SAM" id="MobiDB-lite"/>
    </source>
</evidence>
<protein>
    <submittedName>
        <fullName evidence="2">Uncharacterized protein</fullName>
    </submittedName>
</protein>
<dbReference type="EMBL" id="JBEPMC010000005">
    <property type="protein sequence ID" value="MET3580131.1"/>
    <property type="molecule type" value="Genomic_DNA"/>
</dbReference>
<accession>A0ABV2GPA8</accession>
<evidence type="ECO:0000313" key="3">
    <source>
        <dbReference type="Proteomes" id="UP001549204"/>
    </source>
</evidence>
<evidence type="ECO:0000313" key="2">
    <source>
        <dbReference type="EMBL" id="MET3580131.1"/>
    </source>
</evidence>
<feature type="compositionally biased region" description="Polar residues" evidence="1">
    <location>
        <begin position="39"/>
        <end position="54"/>
    </location>
</feature>
<name>A0ABV2GPA8_9HYPH</name>
<organism evidence="2 3">
    <name type="scientific">Mesorhizobium robiniae</name>
    <dbReference type="NCBI Taxonomy" id="559315"/>
    <lineage>
        <taxon>Bacteria</taxon>
        <taxon>Pseudomonadati</taxon>
        <taxon>Pseudomonadota</taxon>
        <taxon>Alphaproteobacteria</taxon>
        <taxon>Hyphomicrobiales</taxon>
        <taxon>Phyllobacteriaceae</taxon>
        <taxon>Mesorhizobium</taxon>
    </lineage>
</organism>
<dbReference type="RefSeq" id="WP_354492200.1">
    <property type="nucleotide sequence ID" value="NZ_JBEPMC010000005.1"/>
</dbReference>
<keyword evidence="3" id="KW-1185">Reference proteome</keyword>
<feature type="region of interest" description="Disordered" evidence="1">
    <location>
        <begin position="39"/>
        <end position="63"/>
    </location>
</feature>
<comment type="caution">
    <text evidence="2">The sequence shown here is derived from an EMBL/GenBank/DDBJ whole genome shotgun (WGS) entry which is preliminary data.</text>
</comment>